<sequence length="69" mass="8030">MEGGLDQHSTSRIKEAGYYAIHMGERNPELINIFKVLKYDNIKLKISRVNTWDYILSLPNQTLMICTED</sequence>
<evidence type="ECO:0000313" key="1">
    <source>
        <dbReference type="EMBL" id="VEI61981.1"/>
    </source>
</evidence>
<dbReference type="EMBL" id="LR134492">
    <property type="protein sequence ID" value="VEI61981.1"/>
    <property type="molecule type" value="Genomic_DNA"/>
</dbReference>
<accession>A0A3S4WQ53</accession>
<dbReference type="Proteomes" id="UP000270487">
    <property type="component" value="Chromosome"/>
</dbReference>
<dbReference type="AlphaFoldDB" id="A0A3S4WQ53"/>
<protein>
    <submittedName>
        <fullName evidence="1">Uncharacterized protein</fullName>
    </submittedName>
</protein>
<gene>
    <name evidence="1" type="ORF">NCTC13193_00133</name>
</gene>
<proteinExistence type="predicted"/>
<name>A0A3S4WQ53_SERFO</name>
<organism evidence="1 2">
    <name type="scientific">Serratia fonticola</name>
    <dbReference type="NCBI Taxonomy" id="47917"/>
    <lineage>
        <taxon>Bacteria</taxon>
        <taxon>Pseudomonadati</taxon>
        <taxon>Pseudomonadota</taxon>
        <taxon>Gammaproteobacteria</taxon>
        <taxon>Enterobacterales</taxon>
        <taxon>Yersiniaceae</taxon>
        <taxon>Serratia</taxon>
    </lineage>
</organism>
<reference evidence="1 2" key="1">
    <citation type="submission" date="2018-12" db="EMBL/GenBank/DDBJ databases">
        <authorList>
            <consortium name="Pathogen Informatics"/>
        </authorList>
    </citation>
    <scope>NUCLEOTIDE SEQUENCE [LARGE SCALE GENOMIC DNA]</scope>
    <source>
        <strain evidence="1 2">NCTC13193</strain>
    </source>
</reference>
<evidence type="ECO:0000313" key="2">
    <source>
        <dbReference type="Proteomes" id="UP000270487"/>
    </source>
</evidence>